<evidence type="ECO:0000256" key="10">
    <source>
        <dbReference type="ARBA" id="ARBA00022842"/>
    </source>
</evidence>
<evidence type="ECO:0000256" key="5">
    <source>
        <dbReference type="ARBA" id="ARBA00022555"/>
    </source>
</evidence>
<dbReference type="SMART" id="SM00874">
    <property type="entry name" value="B5"/>
    <property type="match status" value="1"/>
</dbReference>
<dbReference type="InterPro" id="IPR005146">
    <property type="entry name" value="B3/B4_tRNA-bd"/>
</dbReference>
<dbReference type="InterPro" id="IPR004532">
    <property type="entry name" value="Phe-tRNA-ligase_IIc_bsu_bact"/>
</dbReference>
<dbReference type="InterPro" id="IPR009061">
    <property type="entry name" value="DNA-bd_dom_put_sf"/>
</dbReference>
<dbReference type="InterPro" id="IPR002547">
    <property type="entry name" value="tRNA-bd_dom"/>
</dbReference>
<proteinExistence type="inferred from homology"/>
<gene>
    <name evidence="15" type="primary">pheT</name>
    <name evidence="20" type="ORF">I5M32_06830</name>
</gene>
<dbReference type="SUPFAM" id="SSF56037">
    <property type="entry name" value="PheT/TilS domain"/>
    <property type="match status" value="1"/>
</dbReference>
<dbReference type="InterPro" id="IPR033714">
    <property type="entry name" value="tRNA_bind_bactPheRS"/>
</dbReference>
<dbReference type="PROSITE" id="PS51447">
    <property type="entry name" value="FDX_ACB"/>
    <property type="match status" value="1"/>
</dbReference>
<sequence>MKISYNWLKTFLNTDKNQDEISTILTAIGLEVESLDKVQAIPGGLEGLVIGYVKECTQHPNADRLRITKVDIGSGEDLQIVCGAPNVAAGQKVVVATVGCDVHPTDGEPFKINKSKIRGEVSEGMICAEDEIGLGKGHDGIMVLSEDAPIGTLAKDYFKLNDDFVFEIGLTPNRADAASHLGVARDLAAYLKTNIIKPSVDAFKVANQNNKIEVEVLDVDAAPRYSGVTISGVTVLDSPKWLKEKLALIGLRPINNIVDITNFVLHDLGQPLHAFDADEIIGKKVIVKKCAEGTKFTTLDEVERTLTADDLMICDAEKPMCIAGVFGGVGSGVKESTKNIFLESAYFNAVSVRKTSKRFGLKTDASFRFERGTDPEMTVFALKRAAFLIQEIAGGEISSDIFDHYPNPVAPFEVELTFDRVQKLIGKAIPKGEIISIIKSLDIDIIKETTDVLSLKVPTYRVDVTRPVDVIEEILRIYGYDNIEIPQKVNASLNVSPKPDKETLQNTIADMLTANGFYEVLSNSLTKSSYSKDIDKAVKILNPLSSDLDVMRQSMLYSGLEAVAYNQNRRTADVKFYEFGKTYQTENGKYKEANHLAVFMSGKAEVEQWNQTGKTIGFYHLKAVVDGILKRLNIDKLQSDTIESDGFSYGIAYRKGAKALVSFGAVAPKELKKADVSKPVFYADIDWDMLLMLVKNNKISYQEVSKFPAVRRDLSMLLDKAVNFEDLKRIAIKTEKSLLKEVNVFDVYQGDKLPEGKKSYALSFILQDEEKTLTDSQIDGIMKKLIANFGKEAGAEIR</sequence>
<dbReference type="Pfam" id="PF01588">
    <property type="entry name" value="tRNA_bind"/>
    <property type="match status" value="1"/>
</dbReference>
<dbReference type="NCBIfam" id="NF045760">
    <property type="entry name" value="YtpR"/>
    <property type="match status" value="1"/>
</dbReference>
<evidence type="ECO:0000256" key="9">
    <source>
        <dbReference type="ARBA" id="ARBA00022840"/>
    </source>
</evidence>
<evidence type="ECO:0000256" key="1">
    <source>
        <dbReference type="ARBA" id="ARBA00004496"/>
    </source>
</evidence>
<evidence type="ECO:0000256" key="4">
    <source>
        <dbReference type="ARBA" id="ARBA00022490"/>
    </source>
</evidence>
<evidence type="ECO:0000256" key="16">
    <source>
        <dbReference type="PROSITE-ProRule" id="PRU00209"/>
    </source>
</evidence>
<accession>A0ABS1BIK9</accession>
<dbReference type="Pfam" id="PF17759">
    <property type="entry name" value="tRNA_synthFbeta"/>
    <property type="match status" value="1"/>
</dbReference>
<dbReference type="InterPro" id="IPR036690">
    <property type="entry name" value="Fdx_antiC-bd_sf"/>
</dbReference>
<keyword evidence="11 16" id="KW-0694">RNA-binding</keyword>
<evidence type="ECO:0000313" key="20">
    <source>
        <dbReference type="EMBL" id="MBK0382673.1"/>
    </source>
</evidence>
<dbReference type="NCBIfam" id="TIGR00472">
    <property type="entry name" value="pheT_bact"/>
    <property type="match status" value="1"/>
</dbReference>
<evidence type="ECO:0000259" key="17">
    <source>
        <dbReference type="PROSITE" id="PS50886"/>
    </source>
</evidence>
<dbReference type="InterPro" id="IPR045864">
    <property type="entry name" value="aa-tRNA-synth_II/BPL/LPL"/>
</dbReference>
<feature type="binding site" evidence="15">
    <location>
        <position position="472"/>
    </location>
    <ligand>
        <name>Mg(2+)</name>
        <dbReference type="ChEBI" id="CHEBI:18420"/>
        <note>shared with alpha subunit</note>
    </ligand>
</feature>
<dbReference type="PROSITE" id="PS51483">
    <property type="entry name" value="B5"/>
    <property type="match status" value="1"/>
</dbReference>
<organism evidence="20 21">
    <name type="scientific">Pedobacter segetis</name>
    <dbReference type="NCBI Taxonomy" id="2793069"/>
    <lineage>
        <taxon>Bacteria</taxon>
        <taxon>Pseudomonadati</taxon>
        <taxon>Bacteroidota</taxon>
        <taxon>Sphingobacteriia</taxon>
        <taxon>Sphingobacteriales</taxon>
        <taxon>Sphingobacteriaceae</taxon>
        <taxon>Pedobacter</taxon>
    </lineage>
</organism>
<dbReference type="Gene3D" id="3.30.930.10">
    <property type="entry name" value="Bira Bifunctional Protein, Domain 2"/>
    <property type="match status" value="1"/>
</dbReference>
<evidence type="ECO:0000256" key="8">
    <source>
        <dbReference type="ARBA" id="ARBA00022741"/>
    </source>
</evidence>
<feature type="binding site" evidence="15">
    <location>
        <position position="473"/>
    </location>
    <ligand>
        <name>Mg(2+)</name>
        <dbReference type="ChEBI" id="CHEBI:18420"/>
        <note>shared with alpha subunit</note>
    </ligand>
</feature>
<feature type="domain" description="B5" evidence="19">
    <location>
        <begin position="409"/>
        <end position="485"/>
    </location>
</feature>
<comment type="similarity">
    <text evidence="2 15">Belongs to the phenylalanyl-tRNA synthetase beta subunit family. Type 1 subfamily.</text>
</comment>
<keyword evidence="13 15" id="KW-0030">Aminoacyl-tRNA synthetase</keyword>
<evidence type="ECO:0000256" key="3">
    <source>
        <dbReference type="ARBA" id="ARBA00011209"/>
    </source>
</evidence>
<dbReference type="PROSITE" id="PS50886">
    <property type="entry name" value="TRBD"/>
    <property type="match status" value="1"/>
</dbReference>
<evidence type="ECO:0000256" key="14">
    <source>
        <dbReference type="ARBA" id="ARBA00049255"/>
    </source>
</evidence>
<dbReference type="RefSeq" id="WP_200585452.1">
    <property type="nucleotide sequence ID" value="NZ_JAEHFY010000008.1"/>
</dbReference>
<dbReference type="SUPFAM" id="SSF46955">
    <property type="entry name" value="Putative DNA-binding domain"/>
    <property type="match status" value="1"/>
</dbReference>
<comment type="subunit">
    <text evidence="3 15">Tetramer of two alpha and two beta subunits.</text>
</comment>
<evidence type="ECO:0000256" key="6">
    <source>
        <dbReference type="ARBA" id="ARBA00022598"/>
    </source>
</evidence>
<dbReference type="CDD" id="cd02796">
    <property type="entry name" value="tRNA_bind_bactPheRS"/>
    <property type="match status" value="1"/>
</dbReference>
<dbReference type="PANTHER" id="PTHR10947:SF0">
    <property type="entry name" value="PHENYLALANINE--TRNA LIGASE BETA SUBUNIT"/>
    <property type="match status" value="1"/>
</dbReference>
<keyword evidence="9 15" id="KW-0067">ATP-binding</keyword>
<dbReference type="Gene3D" id="3.50.40.10">
    <property type="entry name" value="Phenylalanyl-trna Synthetase, Chain B, domain 3"/>
    <property type="match status" value="1"/>
</dbReference>
<evidence type="ECO:0000259" key="19">
    <source>
        <dbReference type="PROSITE" id="PS51483"/>
    </source>
</evidence>
<dbReference type="HAMAP" id="MF_00283">
    <property type="entry name" value="Phe_tRNA_synth_beta1"/>
    <property type="match status" value="1"/>
</dbReference>
<dbReference type="EMBL" id="JAEHFY010000008">
    <property type="protein sequence ID" value="MBK0382673.1"/>
    <property type="molecule type" value="Genomic_DNA"/>
</dbReference>
<dbReference type="InterPro" id="IPR005147">
    <property type="entry name" value="tRNA_synthase_B5-dom"/>
</dbReference>
<dbReference type="InterPro" id="IPR012340">
    <property type="entry name" value="NA-bd_OB-fold"/>
</dbReference>
<evidence type="ECO:0000256" key="2">
    <source>
        <dbReference type="ARBA" id="ARBA00008653"/>
    </source>
</evidence>
<evidence type="ECO:0000256" key="12">
    <source>
        <dbReference type="ARBA" id="ARBA00022917"/>
    </source>
</evidence>
<comment type="cofactor">
    <cofactor evidence="15">
        <name>Mg(2+)</name>
        <dbReference type="ChEBI" id="CHEBI:18420"/>
    </cofactor>
    <text evidence="15">Binds 2 magnesium ions per tetramer.</text>
</comment>
<dbReference type="InterPro" id="IPR041616">
    <property type="entry name" value="PheRS_beta_core"/>
</dbReference>
<comment type="subcellular location">
    <subcellularLocation>
        <location evidence="1 15">Cytoplasm</location>
    </subcellularLocation>
</comment>
<dbReference type="InterPro" id="IPR020825">
    <property type="entry name" value="Phe-tRNA_synthase-like_B3/B4"/>
</dbReference>
<evidence type="ECO:0000313" key="21">
    <source>
        <dbReference type="Proteomes" id="UP000660024"/>
    </source>
</evidence>
<dbReference type="Gene3D" id="3.30.70.380">
    <property type="entry name" value="Ferrodoxin-fold anticodon-binding domain"/>
    <property type="match status" value="1"/>
</dbReference>
<keyword evidence="10 15" id="KW-0460">Magnesium</keyword>
<dbReference type="InterPro" id="IPR045060">
    <property type="entry name" value="Phe-tRNA-ligase_IIc_bsu"/>
</dbReference>
<evidence type="ECO:0000256" key="7">
    <source>
        <dbReference type="ARBA" id="ARBA00022723"/>
    </source>
</evidence>
<dbReference type="SUPFAM" id="SSF50249">
    <property type="entry name" value="Nucleic acid-binding proteins"/>
    <property type="match status" value="1"/>
</dbReference>
<keyword evidence="7 15" id="KW-0479">Metal-binding</keyword>
<feature type="binding site" evidence="15">
    <location>
        <position position="469"/>
    </location>
    <ligand>
        <name>Mg(2+)</name>
        <dbReference type="ChEBI" id="CHEBI:18420"/>
        <note>shared with alpha subunit</note>
    </ligand>
</feature>
<name>A0ABS1BIK9_9SPHI</name>
<dbReference type="Pfam" id="PF03483">
    <property type="entry name" value="B3_4"/>
    <property type="match status" value="1"/>
</dbReference>
<comment type="catalytic activity">
    <reaction evidence="14 15">
        <text>tRNA(Phe) + L-phenylalanine + ATP = L-phenylalanyl-tRNA(Phe) + AMP + diphosphate + H(+)</text>
        <dbReference type="Rhea" id="RHEA:19413"/>
        <dbReference type="Rhea" id="RHEA-COMP:9668"/>
        <dbReference type="Rhea" id="RHEA-COMP:9699"/>
        <dbReference type="ChEBI" id="CHEBI:15378"/>
        <dbReference type="ChEBI" id="CHEBI:30616"/>
        <dbReference type="ChEBI" id="CHEBI:33019"/>
        <dbReference type="ChEBI" id="CHEBI:58095"/>
        <dbReference type="ChEBI" id="CHEBI:78442"/>
        <dbReference type="ChEBI" id="CHEBI:78531"/>
        <dbReference type="ChEBI" id="CHEBI:456215"/>
        <dbReference type="EC" id="6.1.1.20"/>
    </reaction>
</comment>
<dbReference type="Gene3D" id="3.30.56.10">
    <property type="match status" value="2"/>
</dbReference>
<dbReference type="Gene3D" id="2.40.50.140">
    <property type="entry name" value="Nucleic acid-binding proteins"/>
    <property type="match status" value="1"/>
</dbReference>
<evidence type="ECO:0000256" key="13">
    <source>
        <dbReference type="ARBA" id="ARBA00023146"/>
    </source>
</evidence>
<dbReference type="EC" id="6.1.1.20" evidence="15"/>
<dbReference type="SUPFAM" id="SSF54991">
    <property type="entry name" value="Anticodon-binding domain of PheRS"/>
    <property type="match status" value="1"/>
</dbReference>
<dbReference type="Pfam" id="PF03484">
    <property type="entry name" value="B5"/>
    <property type="match status" value="1"/>
</dbReference>
<keyword evidence="6 15" id="KW-0436">Ligase</keyword>
<keyword evidence="12 15" id="KW-0648">Protein biosynthesis</keyword>
<evidence type="ECO:0000256" key="11">
    <source>
        <dbReference type="ARBA" id="ARBA00022884"/>
    </source>
</evidence>
<dbReference type="PANTHER" id="PTHR10947">
    <property type="entry name" value="PHENYLALANYL-TRNA SYNTHETASE BETA CHAIN AND LEUCINE-RICH REPEAT-CONTAINING PROTEIN 47"/>
    <property type="match status" value="1"/>
</dbReference>
<dbReference type="SMART" id="SM00873">
    <property type="entry name" value="B3_4"/>
    <property type="match status" value="1"/>
</dbReference>
<feature type="domain" description="FDX-ACB" evidence="18">
    <location>
        <begin position="705"/>
        <end position="798"/>
    </location>
</feature>
<comment type="caution">
    <text evidence="20">The sequence shown here is derived from an EMBL/GenBank/DDBJ whole genome shotgun (WGS) entry which is preliminary data.</text>
</comment>
<evidence type="ECO:0000256" key="15">
    <source>
        <dbReference type="HAMAP-Rule" id="MF_00283"/>
    </source>
</evidence>
<keyword evidence="5 16" id="KW-0820">tRNA-binding</keyword>
<dbReference type="SUPFAM" id="SSF55681">
    <property type="entry name" value="Class II aaRS and biotin synthetases"/>
    <property type="match status" value="1"/>
</dbReference>
<dbReference type="CDD" id="cd00769">
    <property type="entry name" value="PheRS_beta_core"/>
    <property type="match status" value="1"/>
</dbReference>
<feature type="domain" description="TRNA-binding" evidence="17">
    <location>
        <begin position="42"/>
        <end position="155"/>
    </location>
</feature>
<dbReference type="GO" id="GO:0004826">
    <property type="term" value="F:phenylalanine-tRNA ligase activity"/>
    <property type="evidence" value="ECO:0007669"/>
    <property type="project" value="UniProtKB-EC"/>
</dbReference>
<dbReference type="InterPro" id="IPR005121">
    <property type="entry name" value="Fdx_antiC-bd"/>
</dbReference>
<dbReference type="Pfam" id="PF03147">
    <property type="entry name" value="FDX-ACB"/>
    <property type="match status" value="1"/>
</dbReference>
<keyword evidence="21" id="KW-1185">Reference proteome</keyword>
<keyword evidence="8 15" id="KW-0547">Nucleotide-binding</keyword>
<dbReference type="Proteomes" id="UP000660024">
    <property type="component" value="Unassembled WGS sequence"/>
</dbReference>
<protein>
    <recommendedName>
        <fullName evidence="15">Phenylalanine--tRNA ligase beta subunit</fullName>
        <ecNumber evidence="15">6.1.1.20</ecNumber>
    </recommendedName>
    <alternativeName>
        <fullName evidence="15">Phenylalanyl-tRNA synthetase beta subunit</fullName>
        <shortName evidence="15">PheRS</shortName>
    </alternativeName>
</protein>
<evidence type="ECO:0000259" key="18">
    <source>
        <dbReference type="PROSITE" id="PS51447"/>
    </source>
</evidence>
<reference evidence="20 21" key="1">
    <citation type="submission" date="2020-12" db="EMBL/GenBank/DDBJ databases">
        <title>Bacterial novel species Pedobacter sp. SD-b isolated from soil.</title>
        <authorList>
            <person name="Jung H.-Y."/>
        </authorList>
    </citation>
    <scope>NUCLEOTIDE SEQUENCE [LARGE SCALE GENOMIC DNA]</scope>
    <source>
        <strain evidence="20 21">SD-b</strain>
    </source>
</reference>
<keyword evidence="4 15" id="KW-0963">Cytoplasm</keyword>
<feature type="binding site" evidence="15">
    <location>
        <position position="463"/>
    </location>
    <ligand>
        <name>Mg(2+)</name>
        <dbReference type="ChEBI" id="CHEBI:18420"/>
        <note>shared with alpha subunit</note>
    </ligand>
</feature>
<dbReference type="SMART" id="SM00896">
    <property type="entry name" value="FDX-ACB"/>
    <property type="match status" value="1"/>
</dbReference>